<dbReference type="SUPFAM" id="SSF51726">
    <property type="entry name" value="UROD/MetE-like"/>
    <property type="match status" value="1"/>
</dbReference>
<evidence type="ECO:0000256" key="2">
    <source>
        <dbReference type="ARBA" id="ARBA00022723"/>
    </source>
</evidence>
<evidence type="ECO:0000259" key="4">
    <source>
        <dbReference type="Pfam" id="PF01717"/>
    </source>
</evidence>
<dbReference type="CDD" id="cd03311">
    <property type="entry name" value="CIMS_C_terminal_like"/>
    <property type="match status" value="1"/>
</dbReference>
<name>A0A160TWY3_9ZZZZ</name>
<keyword evidence="2" id="KW-0479">Metal-binding</keyword>
<reference evidence="5" key="1">
    <citation type="submission" date="2015-10" db="EMBL/GenBank/DDBJ databases">
        <authorList>
            <person name="Gilbert D.G."/>
        </authorList>
    </citation>
    <scope>NUCLEOTIDE SEQUENCE</scope>
</reference>
<dbReference type="GO" id="GO:0032259">
    <property type="term" value="P:methylation"/>
    <property type="evidence" value="ECO:0007669"/>
    <property type="project" value="UniProtKB-KW"/>
</dbReference>
<feature type="domain" description="Cobalamin-independent methionine synthase MetE C-terminal/archaeal" evidence="4">
    <location>
        <begin position="8"/>
        <end position="345"/>
    </location>
</feature>
<dbReference type="Pfam" id="PF01717">
    <property type="entry name" value="Meth_synt_2"/>
    <property type="match status" value="1"/>
</dbReference>
<protein>
    <submittedName>
        <fullName evidence="5">5-methyltetrahydropteroyltriglutamate--homocysteine methyltransferase</fullName>
        <ecNumber evidence="5">2.1.1.14</ecNumber>
    </submittedName>
</protein>
<dbReference type="EMBL" id="CZRL01000098">
    <property type="protein sequence ID" value="CUS53744.1"/>
    <property type="molecule type" value="Genomic_DNA"/>
</dbReference>
<evidence type="ECO:0000256" key="3">
    <source>
        <dbReference type="ARBA" id="ARBA00022833"/>
    </source>
</evidence>
<keyword evidence="5" id="KW-0489">Methyltransferase</keyword>
<dbReference type="GO" id="GO:0003871">
    <property type="term" value="F:5-methyltetrahydropteroyltriglutamate-homocysteine S-methyltransferase activity"/>
    <property type="evidence" value="ECO:0007669"/>
    <property type="project" value="UniProtKB-EC"/>
</dbReference>
<dbReference type="GO" id="GO:0009086">
    <property type="term" value="P:methionine biosynthetic process"/>
    <property type="evidence" value="ECO:0007669"/>
    <property type="project" value="InterPro"/>
</dbReference>
<evidence type="ECO:0000313" key="5">
    <source>
        <dbReference type="EMBL" id="CUS53744.1"/>
    </source>
</evidence>
<dbReference type="PANTHER" id="PTHR30519">
    <property type="entry name" value="5-METHYLTETRAHYDROPTEROYLTRIGLUTAMATE--HOMOCYSTEINE METHYLTRANSFERASE"/>
    <property type="match status" value="1"/>
</dbReference>
<dbReference type="Gene3D" id="3.20.20.210">
    <property type="match status" value="1"/>
</dbReference>
<proteinExistence type="predicted"/>
<keyword evidence="5" id="KW-0808">Transferase</keyword>
<gene>
    <name evidence="5" type="ORF">MGWOODY_XGa2855</name>
</gene>
<evidence type="ECO:0000256" key="1">
    <source>
        <dbReference type="ARBA" id="ARBA00001947"/>
    </source>
</evidence>
<keyword evidence="3" id="KW-0862">Zinc</keyword>
<accession>A0A160TWY3</accession>
<comment type="cofactor">
    <cofactor evidence="1">
        <name>Zn(2+)</name>
        <dbReference type="ChEBI" id="CHEBI:29105"/>
    </cofactor>
</comment>
<dbReference type="InterPro" id="IPR038071">
    <property type="entry name" value="UROD/MetE-like_sf"/>
</dbReference>
<sequence>MELPNRPFLTTVVGSLPKPPWLQEKLPLNTSGKQVHGKGAAWLFEGELLKQAQDDAVRVAIHDQIEADIEVISDGEQRRTSYLAHIVARLGGFDYATPAKKWVRDNRRLAEVGCCTGEVSRDGPIVVDELHFAMAHSSRPLKVTLPGPMTVVDSTLDQYYGDERALAMAVARALNDEARDLDALGPAVIQFDEPVFSRYPGKVAEWGIEALDRCIEGIRAKTCVHVCYSYPMPGVPRPIVDAYPAILTELEHSKVDQLALEFEASGLDPGLLALCPSKTVLFGCIDNGALGFDRIEQPEQVAARLLMAAKHLPADQIQVAPDCGLVPLDIDVARQKLKVMVEGAKLARSRL</sequence>
<organism evidence="5">
    <name type="scientific">hydrothermal vent metagenome</name>
    <dbReference type="NCBI Taxonomy" id="652676"/>
    <lineage>
        <taxon>unclassified sequences</taxon>
        <taxon>metagenomes</taxon>
        <taxon>ecological metagenomes</taxon>
    </lineage>
</organism>
<dbReference type="EC" id="2.1.1.14" evidence="5"/>
<dbReference type="AlphaFoldDB" id="A0A160TWY3"/>
<dbReference type="GO" id="GO:0008270">
    <property type="term" value="F:zinc ion binding"/>
    <property type="evidence" value="ECO:0007669"/>
    <property type="project" value="InterPro"/>
</dbReference>
<dbReference type="InterPro" id="IPR002629">
    <property type="entry name" value="Met_Synth_C/arc"/>
</dbReference>